<keyword evidence="6" id="KW-0378">Hydrolase</keyword>
<dbReference type="RefSeq" id="WP_258981272.1">
    <property type="nucleotide sequence ID" value="NZ_JARZAK010000002.1"/>
</dbReference>
<keyword evidence="5" id="KW-0479">Metal-binding</keyword>
<evidence type="ECO:0000256" key="7">
    <source>
        <dbReference type="ARBA" id="ARBA00022833"/>
    </source>
</evidence>
<keyword evidence="7" id="KW-0862">Zinc</keyword>
<evidence type="ECO:0000256" key="8">
    <source>
        <dbReference type="ARBA" id="ARBA00022989"/>
    </source>
</evidence>
<reference evidence="14 15" key="1">
    <citation type="submission" date="2023-04" db="EMBL/GenBank/DDBJ databases">
        <title>Bacteroides pacosi sp. nov., isolated from the fecal material of an alpaca.</title>
        <authorList>
            <person name="Miller S."/>
            <person name="Hendry M."/>
            <person name="King J."/>
            <person name="Sankaranarayanan K."/>
            <person name="Lawson P.A."/>
        </authorList>
    </citation>
    <scope>NUCLEOTIDE SEQUENCE [LARGE SCALE GENOMIC DNA]</scope>
    <source>
        <strain evidence="14 15">A2-P53</strain>
    </source>
</reference>
<dbReference type="Gene3D" id="3.30.2010.10">
    <property type="entry name" value="Metalloproteases ('zincins'), catalytic domain"/>
    <property type="match status" value="1"/>
</dbReference>
<keyword evidence="10 12" id="KW-0472">Membrane</keyword>
<dbReference type="PANTHER" id="PTHR43221:SF2">
    <property type="entry name" value="PROTEASE HTPX HOMOLOG"/>
    <property type="match status" value="1"/>
</dbReference>
<evidence type="ECO:0000256" key="9">
    <source>
        <dbReference type="ARBA" id="ARBA00023049"/>
    </source>
</evidence>
<name>A0ABU5HNS5_9BACE</name>
<dbReference type="InterPro" id="IPR050083">
    <property type="entry name" value="HtpX_protease"/>
</dbReference>
<keyword evidence="11" id="KW-0175">Coiled coil</keyword>
<dbReference type="CDD" id="cd07328">
    <property type="entry name" value="M48_Ste24p_like"/>
    <property type="match status" value="1"/>
</dbReference>
<proteinExistence type="predicted"/>
<sequence length="686" mass="79585">MESEDVIRKHSISVLFRIALFILVYIGLIALGVFLLWIAYRFAVWGFLHFTAISSFRLILILIGAMIGGIGFSVMFGIYLVKFIFSKTQNINANRRLVTEAECPALFNAIREVASATQCPMPKKVYLSPDVNACVFYDTSFWSIFFPVKKNLEIGLGLFTSTNTSELKGILAHEFGHFSQKSMKIGSSVYITNTVLYNLAFQEDKWDQWVDKWCMLPVQLLAVFGMLTRRFTNLVRKILQNMYKVVNRSYFRLSRQMEYDADAIACSYVGNQVFASALRKIEVLGTTFEITRNGLTDLSEEKKKVSNIFESHQIITDFITYKNQIPLRSQSLMNKDIPSQYPESRIVVENVWDTHPSLSSRISHLPIQSGEISENDLSSSWTLLPDKYKEEISQIIEAQIAENTQTPEDEMKIISNKDFTQWYKEYYRKNTIPEEYQTFLQRDIATFDRSLVTIEETENPFSLSNSEIIKEYSIATDDWNTLCSVYNKELEIESISYLGEKCSIDKLPMDKHRTYILSLFEKIKQIDHDIYKYILYRVMDDVSLKEKVNSLYNAIFFVKEFKDQYDIPLTDQINALIAEFNRPINRDEENIKQLKKTVNALEKDIKQTMSMCDWKILSEVTVPETINQLKSFVESPNDESELSEINIEYVNTMIQSKVFYSYLLDKVDKDAKIKLGNIIDNIVQQK</sequence>
<evidence type="ECO:0000256" key="2">
    <source>
        <dbReference type="ARBA" id="ARBA00022475"/>
    </source>
</evidence>
<evidence type="ECO:0000256" key="1">
    <source>
        <dbReference type="ARBA" id="ARBA00001947"/>
    </source>
</evidence>
<evidence type="ECO:0000313" key="14">
    <source>
        <dbReference type="EMBL" id="MDY7257212.1"/>
    </source>
</evidence>
<organism evidence="14 15">
    <name type="scientific">Bacteroides vicugnae</name>
    <dbReference type="NCBI Taxonomy" id="3037989"/>
    <lineage>
        <taxon>Bacteria</taxon>
        <taxon>Pseudomonadati</taxon>
        <taxon>Bacteroidota</taxon>
        <taxon>Bacteroidia</taxon>
        <taxon>Bacteroidales</taxon>
        <taxon>Bacteroidaceae</taxon>
        <taxon>Bacteroides</taxon>
    </lineage>
</organism>
<evidence type="ECO:0000256" key="11">
    <source>
        <dbReference type="SAM" id="Coils"/>
    </source>
</evidence>
<feature type="coiled-coil region" evidence="11">
    <location>
        <begin position="584"/>
        <end position="611"/>
    </location>
</feature>
<comment type="cofactor">
    <cofactor evidence="1">
        <name>Zn(2+)</name>
        <dbReference type="ChEBI" id="CHEBI:29105"/>
    </cofactor>
</comment>
<evidence type="ECO:0000256" key="12">
    <source>
        <dbReference type="SAM" id="Phobius"/>
    </source>
</evidence>
<evidence type="ECO:0000256" key="10">
    <source>
        <dbReference type="ARBA" id="ARBA00023136"/>
    </source>
</evidence>
<dbReference type="EMBL" id="JARZAK010000002">
    <property type="protein sequence ID" value="MDY7257212.1"/>
    <property type="molecule type" value="Genomic_DNA"/>
</dbReference>
<dbReference type="PANTHER" id="PTHR43221">
    <property type="entry name" value="PROTEASE HTPX"/>
    <property type="match status" value="1"/>
</dbReference>
<keyword evidence="3" id="KW-0645">Protease</keyword>
<keyword evidence="8 12" id="KW-1133">Transmembrane helix</keyword>
<gene>
    <name evidence="14" type="ORF">QHG74_05720</name>
</gene>
<keyword evidence="9" id="KW-0482">Metalloprotease</keyword>
<evidence type="ECO:0000256" key="5">
    <source>
        <dbReference type="ARBA" id="ARBA00022723"/>
    </source>
</evidence>
<dbReference type="Proteomes" id="UP001292913">
    <property type="component" value="Unassembled WGS sequence"/>
</dbReference>
<evidence type="ECO:0000256" key="6">
    <source>
        <dbReference type="ARBA" id="ARBA00022801"/>
    </source>
</evidence>
<feature type="transmembrane region" description="Helical" evidence="12">
    <location>
        <begin position="12"/>
        <end position="38"/>
    </location>
</feature>
<evidence type="ECO:0000259" key="13">
    <source>
        <dbReference type="Pfam" id="PF01435"/>
    </source>
</evidence>
<keyword evidence="4 12" id="KW-0812">Transmembrane</keyword>
<keyword evidence="2" id="KW-1003">Cell membrane</keyword>
<evidence type="ECO:0000256" key="3">
    <source>
        <dbReference type="ARBA" id="ARBA00022670"/>
    </source>
</evidence>
<feature type="domain" description="Peptidase M48" evidence="13">
    <location>
        <begin position="154"/>
        <end position="365"/>
    </location>
</feature>
<evidence type="ECO:0000256" key="4">
    <source>
        <dbReference type="ARBA" id="ARBA00022692"/>
    </source>
</evidence>
<protein>
    <submittedName>
        <fullName evidence="14">M48 family metallopeptidase</fullName>
    </submittedName>
</protein>
<dbReference type="InterPro" id="IPR001915">
    <property type="entry name" value="Peptidase_M48"/>
</dbReference>
<keyword evidence="15" id="KW-1185">Reference proteome</keyword>
<feature type="transmembrane region" description="Helical" evidence="12">
    <location>
        <begin position="58"/>
        <end position="81"/>
    </location>
</feature>
<dbReference type="Pfam" id="PF01435">
    <property type="entry name" value="Peptidase_M48"/>
    <property type="match status" value="1"/>
</dbReference>
<accession>A0ABU5HNS5</accession>
<comment type="caution">
    <text evidence="14">The sequence shown here is derived from an EMBL/GenBank/DDBJ whole genome shotgun (WGS) entry which is preliminary data.</text>
</comment>
<evidence type="ECO:0000313" key="15">
    <source>
        <dbReference type="Proteomes" id="UP001292913"/>
    </source>
</evidence>